<evidence type="ECO:0000256" key="1">
    <source>
        <dbReference type="ARBA" id="ARBA00006545"/>
    </source>
</evidence>
<evidence type="ECO:0000313" key="3">
    <source>
        <dbReference type="Proteomes" id="UP000270094"/>
    </source>
</evidence>
<organism evidence="2 3">
    <name type="scientific">Strongylus vulgaris</name>
    <name type="common">Blood worm</name>
    <dbReference type="NCBI Taxonomy" id="40348"/>
    <lineage>
        <taxon>Eukaryota</taxon>
        <taxon>Metazoa</taxon>
        <taxon>Ecdysozoa</taxon>
        <taxon>Nematoda</taxon>
        <taxon>Chromadorea</taxon>
        <taxon>Rhabditida</taxon>
        <taxon>Rhabditina</taxon>
        <taxon>Rhabditomorpha</taxon>
        <taxon>Strongyloidea</taxon>
        <taxon>Strongylidae</taxon>
        <taxon>Strongylus</taxon>
    </lineage>
</organism>
<sequence length="285" mass="32291">NSNQSRECVKKSRNKNFILGIWANYGKSAERTRLHLKVNHLQVDNQLVDCVFPRVLAVVPPPKSIVADNAPKPFIEVALLQRQSEFSTIPEIEYARMLVQEFAVQVDQGLINALLALIASEVNRKPYDKELFDKDMDIALVRLEDTAKQYRSNQPRSFYNDLHISPLMIHLSFSQGGTTRGGSTAAMPIQSEFFKVLFQSVGVSVTELQDVVFKLAYFERKCVFYRADQLNSEIISHYTMQALRQMYVLVLGLDIIGNPFGLVRDLSAGVEDLFYQPFQGLVQGP</sequence>
<accession>A0A3P7J3A7</accession>
<evidence type="ECO:0000313" key="2">
    <source>
        <dbReference type="EMBL" id="VDM70867.1"/>
    </source>
</evidence>
<protein>
    <submittedName>
        <fullName evidence="2">Uncharacterized protein</fullName>
    </submittedName>
</protein>
<dbReference type="AlphaFoldDB" id="A0A3P7J3A7"/>
<feature type="non-terminal residue" evidence="2">
    <location>
        <position position="285"/>
    </location>
</feature>
<proteinExistence type="inferred from homology"/>
<feature type="non-terminal residue" evidence="2">
    <location>
        <position position="1"/>
    </location>
</feature>
<dbReference type="OrthoDB" id="428159at2759"/>
<dbReference type="Proteomes" id="UP000270094">
    <property type="component" value="Unassembled WGS sequence"/>
</dbReference>
<keyword evidence="3" id="KW-1185">Reference proteome</keyword>
<dbReference type="PANTHER" id="PTHR16166:SF93">
    <property type="entry name" value="INTERMEMBRANE LIPID TRANSFER PROTEIN VPS13"/>
    <property type="match status" value="1"/>
</dbReference>
<dbReference type="InterPro" id="IPR026847">
    <property type="entry name" value="VPS13"/>
</dbReference>
<comment type="similarity">
    <text evidence="1">Belongs to the VPS13 family.</text>
</comment>
<name>A0A3P7J3A7_STRVU</name>
<dbReference type="GO" id="GO:0006623">
    <property type="term" value="P:protein targeting to vacuole"/>
    <property type="evidence" value="ECO:0007669"/>
    <property type="project" value="TreeGrafter"/>
</dbReference>
<gene>
    <name evidence="2" type="ORF">SVUK_LOCUS5865</name>
</gene>
<reference evidence="2 3" key="1">
    <citation type="submission" date="2018-11" db="EMBL/GenBank/DDBJ databases">
        <authorList>
            <consortium name="Pathogen Informatics"/>
        </authorList>
    </citation>
    <scope>NUCLEOTIDE SEQUENCE [LARGE SCALE GENOMIC DNA]</scope>
</reference>
<dbReference type="PANTHER" id="PTHR16166">
    <property type="entry name" value="VACUOLAR PROTEIN SORTING-ASSOCIATED PROTEIN VPS13"/>
    <property type="match status" value="1"/>
</dbReference>
<dbReference type="EMBL" id="UYYB01017905">
    <property type="protein sequence ID" value="VDM70867.1"/>
    <property type="molecule type" value="Genomic_DNA"/>
</dbReference>
<dbReference type="GO" id="GO:0045053">
    <property type="term" value="P:protein retention in Golgi apparatus"/>
    <property type="evidence" value="ECO:0007669"/>
    <property type="project" value="TreeGrafter"/>
</dbReference>